<organism evidence="1 2">
    <name type="scientific">Cronobacter muytjensii</name>
    <dbReference type="NCBI Taxonomy" id="413501"/>
    <lineage>
        <taxon>Bacteria</taxon>
        <taxon>Pseudomonadati</taxon>
        <taxon>Pseudomonadota</taxon>
        <taxon>Gammaproteobacteria</taxon>
        <taxon>Enterobacterales</taxon>
        <taxon>Enterobacteriaceae</taxon>
        <taxon>Cronobacter</taxon>
    </lineage>
</organism>
<dbReference type="GO" id="GO:0016757">
    <property type="term" value="F:glycosyltransferase activity"/>
    <property type="evidence" value="ECO:0007669"/>
    <property type="project" value="UniProtKB-KW"/>
</dbReference>
<evidence type="ECO:0000313" key="1">
    <source>
        <dbReference type="EMBL" id="PUX17944.1"/>
    </source>
</evidence>
<name>A0A2T7AZ20_9ENTR</name>
<reference evidence="1 2" key="1">
    <citation type="submission" date="2016-12" db="EMBL/GenBank/DDBJ databases">
        <title>Analysis of the Molecular Diversity Among Cronobacter Species Isolated from Filth Flies Using a Pan Genomic DNA Microarray.</title>
        <authorList>
            <person name="Pava-Ripoll M."/>
            <person name="Tall B."/>
            <person name="Farber J."/>
            <person name="Fanning S."/>
            <person name="Lehner A."/>
            <person name="Stephan R."/>
            <person name="Pagotto F."/>
            <person name="Iverson C."/>
            <person name="Ziobro G."/>
            <person name="Miller A."/>
            <person name="Pearson R."/>
            <person name="Yan Q."/>
            <person name="Kim M."/>
            <person name="Jeong S."/>
            <person name="Park J."/>
            <person name="Jun S."/>
            <person name="Choi H."/>
            <person name="Chung T."/>
            <person name="Yoo Y."/>
            <person name="Park E."/>
            <person name="Hwang S."/>
            <person name="Lee B."/>
            <person name="Sathyamoorthy V."/>
            <person name="Carter L."/>
            <person name="Mammel M."/>
            <person name="Jackson S."/>
            <person name="Kothary M."/>
            <person name="Patel I."/>
            <person name="Grim C."/>
            <person name="Gopinath G."/>
            <person name="Gangiredla J."/>
            <person name="Chase H."/>
        </authorList>
    </citation>
    <scope>NUCLEOTIDE SEQUENCE [LARGE SCALE GENOMIC DNA]</scope>
    <source>
        <strain evidence="1 2">MOD1-Md1s</strain>
    </source>
</reference>
<dbReference type="Proteomes" id="UP000244378">
    <property type="component" value="Unassembled WGS sequence"/>
</dbReference>
<accession>A0A2T7AZ20</accession>
<protein>
    <submittedName>
        <fullName evidence="1">Adenine phosphoribosyltransferase</fullName>
    </submittedName>
</protein>
<comment type="caution">
    <text evidence="1">The sequence shown here is derived from an EMBL/GenBank/DDBJ whole genome shotgun (WGS) entry which is preliminary data.</text>
</comment>
<gene>
    <name evidence="1" type="ORF">AUN14_01045</name>
</gene>
<proteinExistence type="predicted"/>
<dbReference type="AlphaFoldDB" id="A0A2T7AZ20"/>
<keyword evidence="1" id="KW-0328">Glycosyltransferase</keyword>
<sequence length="35" mass="4161">MKNNKTRKAHPRWLQLPRAASKFERFRVQAPLVKG</sequence>
<dbReference type="EMBL" id="MSAE01000002">
    <property type="protein sequence ID" value="PUX17944.1"/>
    <property type="molecule type" value="Genomic_DNA"/>
</dbReference>
<evidence type="ECO:0000313" key="2">
    <source>
        <dbReference type="Proteomes" id="UP000244378"/>
    </source>
</evidence>
<keyword evidence="1" id="KW-0808">Transferase</keyword>